<protein>
    <submittedName>
        <fullName evidence="1">Uncharacterized protein</fullName>
    </submittedName>
</protein>
<keyword evidence="2" id="KW-1185">Reference proteome</keyword>
<dbReference type="AlphaFoldDB" id="A0A7X2NPD4"/>
<name>A0A7X2NPD4_9CLOT</name>
<dbReference type="Proteomes" id="UP000429958">
    <property type="component" value="Unassembled WGS sequence"/>
</dbReference>
<accession>A0A7X2NPD4</accession>
<dbReference type="RefSeq" id="WP_154473983.1">
    <property type="nucleotide sequence ID" value="NZ_VUMD01000030.1"/>
</dbReference>
<evidence type="ECO:0000313" key="2">
    <source>
        <dbReference type="Proteomes" id="UP000429958"/>
    </source>
</evidence>
<evidence type="ECO:0000313" key="1">
    <source>
        <dbReference type="EMBL" id="MSS38595.1"/>
    </source>
</evidence>
<sequence>MSEKDVVANDWGRFLGNIVVNAGIGTFDTGKESDLFCAGSLDDIQLKEDEIQIETSTKNGPAIKMWAKLVKKYLPFAEIVYVADEPGSAMYATNDPKMKDMYIIDSSTAEIETNYEVSPEDLKRLLKELLKTETDDLDALIDMLEASDYGDAICVYQWEYEDIAHCC</sequence>
<comment type="caution">
    <text evidence="1">The sequence shown here is derived from an EMBL/GenBank/DDBJ whole genome shotgun (WGS) entry which is preliminary data.</text>
</comment>
<dbReference type="EMBL" id="VUMD01000030">
    <property type="protein sequence ID" value="MSS38595.1"/>
    <property type="molecule type" value="Genomic_DNA"/>
</dbReference>
<proteinExistence type="predicted"/>
<reference evidence="1 2" key="1">
    <citation type="submission" date="2019-08" db="EMBL/GenBank/DDBJ databases">
        <title>In-depth cultivation of the pig gut microbiome towards novel bacterial diversity and tailored functional studies.</title>
        <authorList>
            <person name="Wylensek D."/>
            <person name="Hitch T.C.A."/>
            <person name="Clavel T."/>
        </authorList>
    </citation>
    <scope>NUCLEOTIDE SEQUENCE [LARGE SCALE GENOMIC DNA]</scope>
    <source>
        <strain evidence="1 2">WCA-389-WT-23D1</strain>
    </source>
</reference>
<organism evidence="1 2">
    <name type="scientific">Clostridium porci</name>
    <dbReference type="NCBI Taxonomy" id="2605778"/>
    <lineage>
        <taxon>Bacteria</taxon>
        <taxon>Bacillati</taxon>
        <taxon>Bacillota</taxon>
        <taxon>Clostridia</taxon>
        <taxon>Eubacteriales</taxon>
        <taxon>Clostridiaceae</taxon>
        <taxon>Clostridium</taxon>
    </lineage>
</organism>
<gene>
    <name evidence="1" type="ORF">FYJ39_19295</name>
</gene>